<protein>
    <recommendedName>
        <fullName evidence="3 9">4-diphosphocytidyl-2-C-methyl-D-erythritol kinase</fullName>
        <shortName evidence="9">CMK</shortName>
        <ecNumber evidence="2 9">2.7.1.148</ecNumber>
    </recommendedName>
    <alternativeName>
        <fullName evidence="8 9">4-(cytidine-5'-diphospho)-2-C-methyl-D-erythritol kinase</fullName>
    </alternativeName>
</protein>
<evidence type="ECO:0000256" key="2">
    <source>
        <dbReference type="ARBA" id="ARBA00012052"/>
    </source>
</evidence>
<keyword evidence="6 9" id="KW-0418">Kinase</keyword>
<dbReference type="Gene3D" id="3.30.70.890">
    <property type="entry name" value="GHMP kinase, C-terminal domain"/>
    <property type="match status" value="1"/>
</dbReference>
<organism evidence="12 13">
    <name type="scientific">Jutongia hominis</name>
    <dbReference type="NCBI Taxonomy" id="2763664"/>
    <lineage>
        <taxon>Bacteria</taxon>
        <taxon>Bacillati</taxon>
        <taxon>Bacillota</taxon>
        <taxon>Clostridia</taxon>
        <taxon>Lachnospirales</taxon>
        <taxon>Lachnospiraceae</taxon>
        <taxon>Jutongia</taxon>
    </lineage>
</organism>
<feature type="active site" evidence="9">
    <location>
        <position position="12"/>
    </location>
</feature>
<proteinExistence type="inferred from homology"/>
<sequence>MPNTLEIPAPAKINLTLDVLQKLPNGYHSLEMIMQTIDIYDVLTVSITGSPEIHLHMNKELPDKIPPEKNLVYKAAKVMQEKYHLSNGFAIKLQKNIPAAAGLAGGSADCAATLTAINTICDLGLSKEELCQVGVTLGADVPFCIMQGTMLAEGIGEILTPLPDLPPLWALLIKPHISVSTPYVYGEIDKQNIVTRPDTNAVIDAIKRKDPVGIAQKLCNVLELVTIPEYPVLAQIKEFLLQNGSIGALMSGSGPTTYGLFQDEILANFAYRAALEKYSDCDVILCQTKKPDTDKIFN</sequence>
<dbReference type="InterPro" id="IPR013750">
    <property type="entry name" value="GHMP_kinase_C_dom"/>
</dbReference>
<dbReference type="RefSeq" id="WP_249302730.1">
    <property type="nucleotide sequence ID" value="NZ_JACRSW010000008.1"/>
</dbReference>
<dbReference type="Pfam" id="PF08544">
    <property type="entry name" value="GHMP_kinases_C"/>
    <property type="match status" value="1"/>
</dbReference>
<comment type="similarity">
    <text evidence="1 9">Belongs to the GHMP kinase family. IspE subfamily.</text>
</comment>
<dbReference type="PIRSF" id="PIRSF010376">
    <property type="entry name" value="IspE"/>
    <property type="match status" value="1"/>
</dbReference>
<evidence type="ECO:0000256" key="5">
    <source>
        <dbReference type="ARBA" id="ARBA00022741"/>
    </source>
</evidence>
<evidence type="ECO:0000259" key="11">
    <source>
        <dbReference type="Pfam" id="PF08544"/>
    </source>
</evidence>
<dbReference type="HAMAP" id="MF_00061">
    <property type="entry name" value="IspE"/>
    <property type="match status" value="1"/>
</dbReference>
<dbReference type="PANTHER" id="PTHR43527:SF2">
    <property type="entry name" value="4-DIPHOSPHOCYTIDYL-2-C-METHYL-D-ERYTHRITOL KINASE, CHLOROPLASTIC"/>
    <property type="match status" value="1"/>
</dbReference>
<dbReference type="NCBIfam" id="TIGR00154">
    <property type="entry name" value="ispE"/>
    <property type="match status" value="1"/>
</dbReference>
<evidence type="ECO:0000256" key="3">
    <source>
        <dbReference type="ARBA" id="ARBA00017473"/>
    </source>
</evidence>
<keyword evidence="5 9" id="KW-0547">Nucleotide-binding</keyword>
<evidence type="ECO:0000256" key="6">
    <source>
        <dbReference type="ARBA" id="ARBA00022777"/>
    </source>
</evidence>
<comment type="function">
    <text evidence="9">Catalyzes the phosphorylation of the position 2 hydroxy group of 4-diphosphocytidyl-2C-methyl-D-erythritol.</text>
</comment>
<evidence type="ECO:0000256" key="1">
    <source>
        <dbReference type="ARBA" id="ARBA00009684"/>
    </source>
</evidence>
<keyword evidence="4 9" id="KW-0808">Transferase</keyword>
<reference evidence="12 13" key="1">
    <citation type="submission" date="2020-08" db="EMBL/GenBank/DDBJ databases">
        <title>Genome public.</title>
        <authorList>
            <person name="Liu C."/>
            <person name="Sun Q."/>
        </authorList>
    </citation>
    <scope>NUCLEOTIDE SEQUENCE [LARGE SCALE GENOMIC DNA]</scope>
    <source>
        <strain evidence="12 13">BX3</strain>
    </source>
</reference>
<dbReference type="EC" id="2.7.1.148" evidence="2 9"/>
<dbReference type="SUPFAM" id="SSF55060">
    <property type="entry name" value="GHMP Kinase, C-terminal domain"/>
    <property type="match status" value="1"/>
</dbReference>
<gene>
    <name evidence="9" type="primary">ispE</name>
    <name evidence="12" type="ORF">H8700_02175</name>
</gene>
<comment type="catalytic activity">
    <reaction evidence="9">
        <text>4-CDP-2-C-methyl-D-erythritol + ATP = 4-CDP-2-C-methyl-D-erythritol 2-phosphate + ADP + H(+)</text>
        <dbReference type="Rhea" id="RHEA:18437"/>
        <dbReference type="ChEBI" id="CHEBI:15378"/>
        <dbReference type="ChEBI" id="CHEBI:30616"/>
        <dbReference type="ChEBI" id="CHEBI:57823"/>
        <dbReference type="ChEBI" id="CHEBI:57919"/>
        <dbReference type="ChEBI" id="CHEBI:456216"/>
        <dbReference type="EC" id="2.7.1.148"/>
    </reaction>
</comment>
<dbReference type="Gene3D" id="3.30.230.10">
    <property type="match status" value="1"/>
</dbReference>
<evidence type="ECO:0000256" key="4">
    <source>
        <dbReference type="ARBA" id="ARBA00022679"/>
    </source>
</evidence>
<dbReference type="PANTHER" id="PTHR43527">
    <property type="entry name" value="4-DIPHOSPHOCYTIDYL-2-C-METHYL-D-ERYTHRITOL KINASE, CHLOROPLASTIC"/>
    <property type="match status" value="1"/>
</dbReference>
<keyword evidence="13" id="KW-1185">Reference proteome</keyword>
<feature type="domain" description="GHMP kinase N-terminal" evidence="10">
    <location>
        <begin position="70"/>
        <end position="148"/>
    </location>
</feature>
<evidence type="ECO:0000313" key="12">
    <source>
        <dbReference type="EMBL" id="MBC8556521.1"/>
    </source>
</evidence>
<dbReference type="InterPro" id="IPR014721">
    <property type="entry name" value="Ribsml_uS5_D2-typ_fold_subgr"/>
</dbReference>
<name>A0ABR7MRV4_9FIRM</name>
<evidence type="ECO:0000256" key="9">
    <source>
        <dbReference type="HAMAP-Rule" id="MF_00061"/>
    </source>
</evidence>
<dbReference type="Pfam" id="PF00288">
    <property type="entry name" value="GHMP_kinases_N"/>
    <property type="match status" value="1"/>
</dbReference>
<keyword evidence="9" id="KW-0414">Isoprene biosynthesis</keyword>
<feature type="binding site" evidence="9">
    <location>
        <begin position="98"/>
        <end position="108"/>
    </location>
    <ligand>
        <name>ATP</name>
        <dbReference type="ChEBI" id="CHEBI:30616"/>
    </ligand>
</feature>
<evidence type="ECO:0000256" key="7">
    <source>
        <dbReference type="ARBA" id="ARBA00022840"/>
    </source>
</evidence>
<dbReference type="InterPro" id="IPR020568">
    <property type="entry name" value="Ribosomal_Su5_D2-typ_SF"/>
</dbReference>
<keyword evidence="7 9" id="KW-0067">ATP-binding</keyword>
<evidence type="ECO:0000256" key="8">
    <source>
        <dbReference type="ARBA" id="ARBA00032554"/>
    </source>
</evidence>
<comment type="pathway">
    <text evidence="9">Isoprenoid biosynthesis; isopentenyl diphosphate biosynthesis via DXP pathway; isopentenyl diphosphate from 1-deoxy-D-xylulose 5-phosphate: step 3/6.</text>
</comment>
<dbReference type="Proteomes" id="UP000637513">
    <property type="component" value="Unassembled WGS sequence"/>
</dbReference>
<comment type="caution">
    <text evidence="12">The sequence shown here is derived from an EMBL/GenBank/DDBJ whole genome shotgun (WGS) entry which is preliminary data.</text>
</comment>
<dbReference type="InterPro" id="IPR006204">
    <property type="entry name" value="GHMP_kinase_N_dom"/>
</dbReference>
<dbReference type="InterPro" id="IPR004424">
    <property type="entry name" value="IspE"/>
</dbReference>
<dbReference type="GO" id="GO:0050515">
    <property type="term" value="F:4-(cytidine 5'-diphospho)-2-C-methyl-D-erythritol kinase activity"/>
    <property type="evidence" value="ECO:0007669"/>
    <property type="project" value="UniProtKB-EC"/>
</dbReference>
<feature type="domain" description="GHMP kinase C-terminal" evidence="11">
    <location>
        <begin position="203"/>
        <end position="279"/>
    </location>
</feature>
<dbReference type="EMBL" id="JACRSW010000008">
    <property type="protein sequence ID" value="MBC8556521.1"/>
    <property type="molecule type" value="Genomic_DNA"/>
</dbReference>
<feature type="active site" evidence="9">
    <location>
        <position position="140"/>
    </location>
</feature>
<evidence type="ECO:0000313" key="13">
    <source>
        <dbReference type="Proteomes" id="UP000637513"/>
    </source>
</evidence>
<dbReference type="InterPro" id="IPR036554">
    <property type="entry name" value="GHMP_kinase_C_sf"/>
</dbReference>
<evidence type="ECO:0000259" key="10">
    <source>
        <dbReference type="Pfam" id="PF00288"/>
    </source>
</evidence>
<accession>A0ABR7MRV4</accession>
<dbReference type="SUPFAM" id="SSF54211">
    <property type="entry name" value="Ribosomal protein S5 domain 2-like"/>
    <property type="match status" value="1"/>
</dbReference>